<protein>
    <recommendedName>
        <fullName evidence="1">Protein kinase domain-containing protein</fullName>
    </recommendedName>
</protein>
<reference evidence="2 3" key="1">
    <citation type="journal article" date="2024" name="G3 (Bethesda)">
        <title>Genome assembly of Hibiscus sabdariffa L. provides insights into metabolisms of medicinal natural products.</title>
        <authorList>
            <person name="Kim T."/>
        </authorList>
    </citation>
    <scope>NUCLEOTIDE SEQUENCE [LARGE SCALE GENOMIC DNA]</scope>
    <source>
        <strain evidence="2">TK-2024</strain>
        <tissue evidence="2">Old leaves</tissue>
    </source>
</reference>
<dbReference type="InterPro" id="IPR046958">
    <property type="entry name" value="RBK1/2/STUNTED"/>
</dbReference>
<comment type="caution">
    <text evidence="2">The sequence shown here is derived from an EMBL/GenBank/DDBJ whole genome shotgun (WGS) entry which is preliminary data.</text>
</comment>
<organism evidence="2 3">
    <name type="scientific">Hibiscus sabdariffa</name>
    <name type="common">roselle</name>
    <dbReference type="NCBI Taxonomy" id="183260"/>
    <lineage>
        <taxon>Eukaryota</taxon>
        <taxon>Viridiplantae</taxon>
        <taxon>Streptophyta</taxon>
        <taxon>Embryophyta</taxon>
        <taxon>Tracheophyta</taxon>
        <taxon>Spermatophyta</taxon>
        <taxon>Magnoliopsida</taxon>
        <taxon>eudicotyledons</taxon>
        <taxon>Gunneridae</taxon>
        <taxon>Pentapetalae</taxon>
        <taxon>rosids</taxon>
        <taxon>malvids</taxon>
        <taxon>Malvales</taxon>
        <taxon>Malvaceae</taxon>
        <taxon>Malvoideae</taxon>
        <taxon>Hibiscus</taxon>
    </lineage>
</organism>
<dbReference type="InterPro" id="IPR000719">
    <property type="entry name" value="Prot_kinase_dom"/>
</dbReference>
<dbReference type="InterPro" id="IPR011009">
    <property type="entry name" value="Kinase-like_dom_sf"/>
</dbReference>
<dbReference type="InterPro" id="IPR001245">
    <property type="entry name" value="Ser-Thr/Tyr_kinase_cat_dom"/>
</dbReference>
<accession>A0ABR2BUV2</accession>
<dbReference type="InterPro" id="IPR008271">
    <property type="entry name" value="Ser/Thr_kinase_AS"/>
</dbReference>
<dbReference type="Pfam" id="PF07714">
    <property type="entry name" value="PK_Tyr_Ser-Thr"/>
    <property type="match status" value="1"/>
</dbReference>
<dbReference type="PANTHER" id="PTHR47987">
    <property type="entry name" value="OS08G0249100 PROTEIN"/>
    <property type="match status" value="1"/>
</dbReference>
<dbReference type="EMBL" id="JBBPBM010000080">
    <property type="protein sequence ID" value="KAK8510933.1"/>
    <property type="molecule type" value="Genomic_DNA"/>
</dbReference>
<dbReference type="PROSITE" id="PS00108">
    <property type="entry name" value="PROTEIN_KINASE_ST"/>
    <property type="match status" value="1"/>
</dbReference>
<dbReference type="SUPFAM" id="SSF56112">
    <property type="entry name" value="Protein kinase-like (PK-like)"/>
    <property type="match status" value="1"/>
</dbReference>
<evidence type="ECO:0000259" key="1">
    <source>
        <dbReference type="PROSITE" id="PS50011"/>
    </source>
</evidence>
<evidence type="ECO:0000313" key="3">
    <source>
        <dbReference type="Proteomes" id="UP001472677"/>
    </source>
</evidence>
<dbReference type="PROSITE" id="PS50011">
    <property type="entry name" value="PROTEIN_KINASE_DOM"/>
    <property type="match status" value="1"/>
</dbReference>
<proteinExistence type="predicted"/>
<dbReference type="PANTHER" id="PTHR47987:SF13">
    <property type="entry name" value="RECEPTOR-LIKE CYTOSOLIC SERINE_THREONINE-PROTEIN KINASE RBK2"/>
    <property type="match status" value="1"/>
</dbReference>
<dbReference type="Gene3D" id="3.30.200.20">
    <property type="entry name" value="Phosphorylase Kinase, domain 1"/>
    <property type="match status" value="1"/>
</dbReference>
<dbReference type="Proteomes" id="UP001472677">
    <property type="component" value="Unassembled WGS sequence"/>
</dbReference>
<sequence length="158" mass="17774">MYVAVKRLMKGSSEEMTVEFLSELGIMVHVDHPNIAKTVGYGVEGGLYLVLQLSHNGSLASILYGPREKLNWGLRFKIAVGTAEGLGYLHEGCQRRIIHKDIKAANILLSEHFDAQALVMLKGDLSCLETLKERSAHRRTYSEEIFDAEEYNLTKCFE</sequence>
<gene>
    <name evidence="2" type="ORF">V6N12_036846</name>
</gene>
<evidence type="ECO:0000313" key="2">
    <source>
        <dbReference type="EMBL" id="KAK8510933.1"/>
    </source>
</evidence>
<feature type="domain" description="Protein kinase" evidence="1">
    <location>
        <begin position="1"/>
        <end position="158"/>
    </location>
</feature>
<dbReference type="Gene3D" id="1.10.510.10">
    <property type="entry name" value="Transferase(Phosphotransferase) domain 1"/>
    <property type="match status" value="1"/>
</dbReference>
<dbReference type="InterPro" id="IPR020635">
    <property type="entry name" value="Tyr_kinase_cat_dom"/>
</dbReference>
<keyword evidence="3" id="KW-1185">Reference proteome</keyword>
<name>A0ABR2BUV2_9ROSI</name>
<dbReference type="SMART" id="SM00219">
    <property type="entry name" value="TyrKc"/>
    <property type="match status" value="1"/>
</dbReference>